<organism evidence="3 4">
    <name type="scientific">Alteripontixanthobacter maritimus</name>
    <dbReference type="NCBI Taxonomy" id="2161824"/>
    <lineage>
        <taxon>Bacteria</taxon>
        <taxon>Pseudomonadati</taxon>
        <taxon>Pseudomonadota</taxon>
        <taxon>Alphaproteobacteria</taxon>
        <taxon>Sphingomonadales</taxon>
        <taxon>Erythrobacteraceae</taxon>
        <taxon>Alteripontixanthobacter</taxon>
    </lineage>
</organism>
<dbReference type="PANTHER" id="PTHR21621">
    <property type="entry name" value="RIBOSOMAL PROTEIN S6 MODIFICATION PROTEIN"/>
    <property type="match status" value="1"/>
</dbReference>
<evidence type="ECO:0000313" key="3">
    <source>
        <dbReference type="EMBL" id="RDC60139.1"/>
    </source>
</evidence>
<dbReference type="OrthoDB" id="336227at2"/>
<evidence type="ECO:0000256" key="1">
    <source>
        <dbReference type="PROSITE-ProRule" id="PRU00409"/>
    </source>
</evidence>
<dbReference type="PANTHER" id="PTHR21621:SF0">
    <property type="entry name" value="BETA-CITRYLGLUTAMATE SYNTHASE B-RELATED"/>
    <property type="match status" value="1"/>
</dbReference>
<dbReference type="GO" id="GO:0009432">
    <property type="term" value="P:SOS response"/>
    <property type="evidence" value="ECO:0007669"/>
    <property type="project" value="TreeGrafter"/>
</dbReference>
<comment type="caution">
    <text evidence="3">The sequence shown here is derived from an EMBL/GenBank/DDBJ whole genome shotgun (WGS) entry which is preliminary data.</text>
</comment>
<dbReference type="GO" id="GO:0046872">
    <property type="term" value="F:metal ion binding"/>
    <property type="evidence" value="ECO:0007669"/>
    <property type="project" value="InterPro"/>
</dbReference>
<dbReference type="GO" id="GO:0005737">
    <property type="term" value="C:cytoplasm"/>
    <property type="evidence" value="ECO:0007669"/>
    <property type="project" value="TreeGrafter"/>
</dbReference>
<sequence length="319" mass="34379">MNRRNWLIAQNNPRDSIHGVNDKFATKRRLAAHGVPVPDTLALLDDREALGRLAWDELPDAWAVKPNHGRRGEGIVLAVERRDDGWLRASGCAITIAGLRAHASHILDGEFSLDGAHSDAVIIEPLIRAHSAVARLVPYGLPDIRVICFGPVPLMAMVRLPTLRSDGKANLHQGAIGAAVDFGTGRIFRAVLDGLAIETHPDTGAQLLGFGLPHWRETVVAASRCGAALGLGYVGVDLVLDDTDGVMVLECNAHPGLEIQNINARGLRTRVEHAQRFLRSPDRKAPRVGLLSANPTRPGAAEAIRQIGEPSAPFQLKRA</sequence>
<evidence type="ECO:0000259" key="2">
    <source>
        <dbReference type="PROSITE" id="PS50975"/>
    </source>
</evidence>
<dbReference type="Gene3D" id="3.30.470.20">
    <property type="entry name" value="ATP-grasp fold, B domain"/>
    <property type="match status" value="1"/>
</dbReference>
<dbReference type="GO" id="GO:0018169">
    <property type="term" value="F:ribosomal S6-glutamic acid ligase activity"/>
    <property type="evidence" value="ECO:0007669"/>
    <property type="project" value="TreeGrafter"/>
</dbReference>
<accession>A0A369QB49</accession>
<evidence type="ECO:0000313" key="4">
    <source>
        <dbReference type="Proteomes" id="UP000253727"/>
    </source>
</evidence>
<reference evidence="3 4" key="1">
    <citation type="submission" date="2018-04" db="EMBL/GenBank/DDBJ databases">
        <title>Altererythrobacter sp. HME9302 genome sequencing and assembly.</title>
        <authorList>
            <person name="Kang H."/>
            <person name="Kim H."/>
            <person name="Joh K."/>
        </authorList>
    </citation>
    <scope>NUCLEOTIDE SEQUENCE [LARGE SCALE GENOMIC DNA]</scope>
    <source>
        <strain evidence="3 4">HME9302</strain>
    </source>
</reference>
<dbReference type="PROSITE" id="PS50975">
    <property type="entry name" value="ATP_GRASP"/>
    <property type="match status" value="1"/>
</dbReference>
<dbReference type="Proteomes" id="UP000253727">
    <property type="component" value="Unassembled WGS sequence"/>
</dbReference>
<dbReference type="Pfam" id="PF14397">
    <property type="entry name" value="ATPgrasp_ST"/>
    <property type="match status" value="1"/>
</dbReference>
<dbReference type="SUPFAM" id="SSF56059">
    <property type="entry name" value="Glutathione synthetase ATP-binding domain-like"/>
    <property type="match status" value="1"/>
</dbReference>
<keyword evidence="1" id="KW-0547">Nucleotide-binding</keyword>
<proteinExistence type="predicted"/>
<dbReference type="InterPro" id="IPR039523">
    <property type="entry name" value="RimK-rel_E_lig_ATP-grasp"/>
</dbReference>
<dbReference type="GO" id="GO:0005524">
    <property type="term" value="F:ATP binding"/>
    <property type="evidence" value="ECO:0007669"/>
    <property type="project" value="UniProtKB-UniRule"/>
</dbReference>
<dbReference type="AlphaFoldDB" id="A0A369QB49"/>
<gene>
    <name evidence="3" type="ORF">HME9302_01338</name>
</gene>
<dbReference type="RefSeq" id="WP_115366361.1">
    <property type="nucleotide sequence ID" value="NZ_QBKA01000002.1"/>
</dbReference>
<protein>
    <recommendedName>
        <fullName evidence="2">ATP-grasp domain-containing protein</fullName>
    </recommendedName>
</protein>
<dbReference type="InterPro" id="IPR011761">
    <property type="entry name" value="ATP-grasp"/>
</dbReference>
<name>A0A369QB49_9SPHN</name>
<keyword evidence="4" id="KW-1185">Reference proteome</keyword>
<feature type="domain" description="ATP-grasp" evidence="2">
    <location>
        <begin position="27"/>
        <end position="282"/>
    </location>
</feature>
<dbReference type="EMBL" id="QBKA01000002">
    <property type="protein sequence ID" value="RDC60139.1"/>
    <property type="molecule type" value="Genomic_DNA"/>
</dbReference>
<keyword evidence="1" id="KW-0067">ATP-binding</keyword>